<accession>A0AAV2RSQ0</accession>
<protein>
    <submittedName>
        <fullName evidence="2">Uncharacterized protein</fullName>
    </submittedName>
</protein>
<reference evidence="2 3" key="1">
    <citation type="submission" date="2024-05" db="EMBL/GenBank/DDBJ databases">
        <authorList>
            <person name="Wallberg A."/>
        </authorList>
    </citation>
    <scope>NUCLEOTIDE SEQUENCE [LARGE SCALE GENOMIC DNA]</scope>
</reference>
<gene>
    <name evidence="2" type="ORF">MNOR_LOCUS27783</name>
</gene>
<evidence type="ECO:0000313" key="2">
    <source>
        <dbReference type="EMBL" id="CAL4136310.1"/>
    </source>
</evidence>
<feature type="compositionally biased region" description="Basic residues" evidence="1">
    <location>
        <begin position="50"/>
        <end position="63"/>
    </location>
</feature>
<evidence type="ECO:0000313" key="3">
    <source>
        <dbReference type="Proteomes" id="UP001497623"/>
    </source>
</evidence>
<proteinExistence type="predicted"/>
<feature type="non-terminal residue" evidence="2">
    <location>
        <position position="1"/>
    </location>
</feature>
<keyword evidence="3" id="KW-1185">Reference proteome</keyword>
<dbReference type="EMBL" id="CAXKWB010029747">
    <property type="protein sequence ID" value="CAL4136310.1"/>
    <property type="molecule type" value="Genomic_DNA"/>
</dbReference>
<feature type="non-terminal residue" evidence="2">
    <location>
        <position position="108"/>
    </location>
</feature>
<name>A0AAV2RSQ0_MEGNR</name>
<organism evidence="2 3">
    <name type="scientific">Meganyctiphanes norvegica</name>
    <name type="common">Northern krill</name>
    <name type="synonym">Thysanopoda norvegica</name>
    <dbReference type="NCBI Taxonomy" id="48144"/>
    <lineage>
        <taxon>Eukaryota</taxon>
        <taxon>Metazoa</taxon>
        <taxon>Ecdysozoa</taxon>
        <taxon>Arthropoda</taxon>
        <taxon>Crustacea</taxon>
        <taxon>Multicrustacea</taxon>
        <taxon>Malacostraca</taxon>
        <taxon>Eumalacostraca</taxon>
        <taxon>Eucarida</taxon>
        <taxon>Euphausiacea</taxon>
        <taxon>Euphausiidae</taxon>
        <taxon>Meganyctiphanes</taxon>
    </lineage>
</organism>
<feature type="compositionally biased region" description="Low complexity" evidence="1">
    <location>
        <begin position="89"/>
        <end position="108"/>
    </location>
</feature>
<comment type="caution">
    <text evidence="2">The sequence shown here is derived from an EMBL/GenBank/DDBJ whole genome shotgun (WGS) entry which is preliminary data.</text>
</comment>
<sequence>KKRTYSNESDKDMFTQNPKNQNRETLKKKRKTPIKKIYLGSDSDEEPSKKKPVLKKEAKKRSHKDKDMFVLKSKTIRSPEVILEENERSLGPPSSVGSPSLGGSALGG</sequence>
<dbReference type="AlphaFoldDB" id="A0AAV2RSQ0"/>
<feature type="region of interest" description="Disordered" evidence="1">
    <location>
        <begin position="1"/>
        <end position="108"/>
    </location>
</feature>
<evidence type="ECO:0000256" key="1">
    <source>
        <dbReference type="SAM" id="MobiDB-lite"/>
    </source>
</evidence>
<dbReference type="Proteomes" id="UP001497623">
    <property type="component" value="Unassembled WGS sequence"/>
</dbReference>